<dbReference type="Pfam" id="PF17940">
    <property type="entry name" value="TetR_C_31"/>
    <property type="match status" value="1"/>
</dbReference>
<dbReference type="Gene3D" id="1.10.10.60">
    <property type="entry name" value="Homeodomain-like"/>
    <property type="match status" value="1"/>
</dbReference>
<dbReference type="Gene3D" id="1.10.357.10">
    <property type="entry name" value="Tetracycline Repressor, domain 2"/>
    <property type="match status" value="1"/>
</dbReference>
<dbReference type="EMBL" id="JPPY01000193">
    <property type="protein sequence ID" value="KND27956.1"/>
    <property type="molecule type" value="Genomic_DNA"/>
</dbReference>
<dbReference type="InterPro" id="IPR036271">
    <property type="entry name" value="Tet_transcr_reg_TetR-rel_C_sf"/>
</dbReference>
<dbReference type="RefSeq" id="WP_050374131.1">
    <property type="nucleotide sequence ID" value="NZ_KQ257831.1"/>
</dbReference>
<evidence type="ECO:0000313" key="5">
    <source>
        <dbReference type="Proteomes" id="UP000037151"/>
    </source>
</evidence>
<dbReference type="Pfam" id="PF00440">
    <property type="entry name" value="TetR_N"/>
    <property type="match status" value="1"/>
</dbReference>
<evidence type="ECO:0000256" key="2">
    <source>
        <dbReference type="PROSITE-ProRule" id="PRU00335"/>
    </source>
</evidence>
<evidence type="ECO:0000259" key="3">
    <source>
        <dbReference type="PROSITE" id="PS50977"/>
    </source>
</evidence>
<evidence type="ECO:0000313" key="4">
    <source>
        <dbReference type="EMBL" id="KND27956.1"/>
    </source>
</evidence>
<sequence length="207" mass="22153">MAHVSAAERRPQLIKAAIDLMTREGVSAGSTRAIATELGVAQATVHYTFGTKEGLYRAVMEQLTAELLAQVEQAAPEDAGFEETVSTLASALWTTVREKPGHHLLLSELSMFALRTPALNEALESHYRGVVEATARLVTQAAERTGQPLSQPAETVARFFLSGFDGLVMQRLTHPDEEAEATCLQAFIAAVVALARGRLTLAAVPAS</sequence>
<dbReference type="OrthoDB" id="5242433at2"/>
<organism evidence="4 5">
    <name type="scientific">Streptomyces acidiscabies</name>
    <dbReference type="NCBI Taxonomy" id="42234"/>
    <lineage>
        <taxon>Bacteria</taxon>
        <taxon>Bacillati</taxon>
        <taxon>Actinomycetota</taxon>
        <taxon>Actinomycetes</taxon>
        <taxon>Kitasatosporales</taxon>
        <taxon>Streptomycetaceae</taxon>
        <taxon>Streptomyces</taxon>
    </lineage>
</organism>
<dbReference type="GO" id="GO:0003700">
    <property type="term" value="F:DNA-binding transcription factor activity"/>
    <property type="evidence" value="ECO:0007669"/>
    <property type="project" value="TreeGrafter"/>
</dbReference>
<dbReference type="PANTHER" id="PTHR30055">
    <property type="entry name" value="HTH-TYPE TRANSCRIPTIONAL REGULATOR RUTR"/>
    <property type="match status" value="1"/>
</dbReference>
<protein>
    <submittedName>
        <fullName evidence="4">TetR family transcriptional regulator</fullName>
    </submittedName>
</protein>
<feature type="domain" description="HTH tetR-type" evidence="3">
    <location>
        <begin position="7"/>
        <end position="67"/>
    </location>
</feature>
<dbReference type="InterPro" id="IPR041583">
    <property type="entry name" value="TetR_C_31"/>
</dbReference>
<evidence type="ECO:0000256" key="1">
    <source>
        <dbReference type="ARBA" id="ARBA00023125"/>
    </source>
</evidence>
<dbReference type="PROSITE" id="PS50977">
    <property type="entry name" value="HTH_TETR_2"/>
    <property type="match status" value="1"/>
</dbReference>
<dbReference type="SUPFAM" id="SSF46689">
    <property type="entry name" value="Homeodomain-like"/>
    <property type="match status" value="1"/>
</dbReference>
<dbReference type="PANTHER" id="PTHR30055:SF146">
    <property type="entry name" value="HTH-TYPE TRANSCRIPTIONAL DUAL REGULATOR CECR"/>
    <property type="match status" value="1"/>
</dbReference>
<feature type="DNA-binding region" description="H-T-H motif" evidence="2">
    <location>
        <begin position="30"/>
        <end position="49"/>
    </location>
</feature>
<dbReference type="PRINTS" id="PR00455">
    <property type="entry name" value="HTHTETR"/>
</dbReference>
<dbReference type="InterPro" id="IPR050109">
    <property type="entry name" value="HTH-type_TetR-like_transc_reg"/>
</dbReference>
<keyword evidence="1 2" id="KW-0238">DNA-binding</keyword>
<name>A0A0L0JQU3_9ACTN</name>
<accession>A0A0L0JQU3</accession>
<dbReference type="PATRIC" id="fig|42234.21.peg.7155"/>
<dbReference type="AlphaFoldDB" id="A0A0L0JQU3"/>
<comment type="caution">
    <text evidence="4">The sequence shown here is derived from an EMBL/GenBank/DDBJ whole genome shotgun (WGS) entry which is preliminary data.</text>
</comment>
<dbReference type="InterPro" id="IPR009057">
    <property type="entry name" value="Homeodomain-like_sf"/>
</dbReference>
<proteinExistence type="predicted"/>
<dbReference type="SUPFAM" id="SSF48498">
    <property type="entry name" value="Tetracyclin repressor-like, C-terminal domain"/>
    <property type="match status" value="1"/>
</dbReference>
<dbReference type="Proteomes" id="UP000037151">
    <property type="component" value="Unassembled WGS sequence"/>
</dbReference>
<reference evidence="5" key="1">
    <citation type="submission" date="2014-07" db="EMBL/GenBank/DDBJ databases">
        <title>Genome sequencing of plant-pathogenic Streptomyces species.</title>
        <authorList>
            <person name="Harrison J."/>
            <person name="Sapp M."/>
            <person name="Thwaites R."/>
            <person name="Studholme D.J."/>
        </authorList>
    </citation>
    <scope>NUCLEOTIDE SEQUENCE [LARGE SCALE GENOMIC DNA]</scope>
    <source>
        <strain evidence="5">NCPPB 4445</strain>
    </source>
</reference>
<dbReference type="InterPro" id="IPR001647">
    <property type="entry name" value="HTH_TetR"/>
</dbReference>
<gene>
    <name evidence="4" type="ORF">IQ63_34735</name>
</gene>
<dbReference type="GO" id="GO:0000976">
    <property type="term" value="F:transcription cis-regulatory region binding"/>
    <property type="evidence" value="ECO:0007669"/>
    <property type="project" value="TreeGrafter"/>
</dbReference>